<gene>
    <name evidence="1" type="ORF">F4820DRAFT_446172</name>
</gene>
<reference evidence="1 2" key="1">
    <citation type="journal article" date="2022" name="New Phytol.">
        <title>Ecological generalism drives hyperdiversity of secondary metabolite gene clusters in xylarialean endophytes.</title>
        <authorList>
            <person name="Franco M.E.E."/>
            <person name="Wisecaver J.H."/>
            <person name="Arnold A.E."/>
            <person name="Ju Y.M."/>
            <person name="Slot J.C."/>
            <person name="Ahrendt S."/>
            <person name="Moore L.P."/>
            <person name="Eastman K.E."/>
            <person name="Scott K."/>
            <person name="Konkel Z."/>
            <person name="Mondo S.J."/>
            <person name="Kuo A."/>
            <person name="Hayes R.D."/>
            <person name="Haridas S."/>
            <person name="Andreopoulos B."/>
            <person name="Riley R."/>
            <person name="LaButti K."/>
            <person name="Pangilinan J."/>
            <person name="Lipzen A."/>
            <person name="Amirebrahimi M."/>
            <person name="Yan J."/>
            <person name="Adam C."/>
            <person name="Keymanesh K."/>
            <person name="Ng V."/>
            <person name="Louie K."/>
            <person name="Northen T."/>
            <person name="Drula E."/>
            <person name="Henrissat B."/>
            <person name="Hsieh H.M."/>
            <person name="Youens-Clark K."/>
            <person name="Lutzoni F."/>
            <person name="Miadlikowska J."/>
            <person name="Eastwood D.C."/>
            <person name="Hamelin R.C."/>
            <person name="Grigoriev I.V."/>
            <person name="U'Ren J.M."/>
        </authorList>
    </citation>
    <scope>NUCLEOTIDE SEQUENCE [LARGE SCALE GENOMIC DNA]</scope>
    <source>
        <strain evidence="1 2">CBS 119005</strain>
    </source>
</reference>
<dbReference type="EMBL" id="MU393448">
    <property type="protein sequence ID" value="KAI4867363.1"/>
    <property type="molecule type" value="Genomic_DNA"/>
</dbReference>
<keyword evidence="2" id="KW-1185">Reference proteome</keyword>
<dbReference type="Proteomes" id="UP001497700">
    <property type="component" value="Unassembled WGS sequence"/>
</dbReference>
<organism evidence="1 2">
    <name type="scientific">Hypoxylon rubiginosum</name>
    <dbReference type="NCBI Taxonomy" id="110542"/>
    <lineage>
        <taxon>Eukaryota</taxon>
        <taxon>Fungi</taxon>
        <taxon>Dikarya</taxon>
        <taxon>Ascomycota</taxon>
        <taxon>Pezizomycotina</taxon>
        <taxon>Sordariomycetes</taxon>
        <taxon>Xylariomycetidae</taxon>
        <taxon>Xylariales</taxon>
        <taxon>Hypoxylaceae</taxon>
        <taxon>Hypoxylon</taxon>
    </lineage>
</organism>
<name>A0ACB9Z7A2_9PEZI</name>
<protein>
    <submittedName>
        <fullName evidence="1">Ketoacyl-synt-domain-containing protein</fullName>
    </submittedName>
</protein>
<proteinExistence type="predicted"/>
<evidence type="ECO:0000313" key="2">
    <source>
        <dbReference type="Proteomes" id="UP001497700"/>
    </source>
</evidence>
<accession>A0ACB9Z7A2</accession>
<evidence type="ECO:0000313" key="1">
    <source>
        <dbReference type="EMBL" id="KAI4867363.1"/>
    </source>
</evidence>
<comment type="caution">
    <text evidence="1">The sequence shown here is derived from an EMBL/GenBank/DDBJ whole genome shotgun (WGS) entry which is preliminary data.</text>
</comment>
<sequence>MESEVPMPIAIVGMSCRLPGDVSSPGDFWKLLTKGRSAWSKIPKDRFNQEAYNHPNPEKKGTINSQGGYFLAQNLEMFDPGFFDMTRKEAETMDPTQRLLLECAYEALENAGIPKESIAGRKVGVFIGGPDNEHRMGNLRDLDDSPMFDPTGNQGAFLAGRISYFLNISGPTFTVDTACSSSMHALHVAVQSIRSGESEEAIVGASHLITQPDVWVSMAKLRLFADSGKTYAFDHRAKSGYARGEGVGCLILKPLHKALEDRDYVRAVISHTGISHNGRTVGIVAPSSEEQESLLRNVLSQAKIDAKDVGFFEAHGTGTKVGDPIEAKGIYRALGQALENGDPLNIGSVKSNIGHLENASGIISVIKAALMLEKGFIVPNADFERENPAIPLSEWNLKIPQRQQPFPRKKKYICVNNFGYSGSNGHAVLKALPAENEIEFLDAEKLEGHIKMKRLFVLSANDEAAAKKSMEQLGIFLEQHAELYQSTMPRNLAYTLCQRRSQLSWRIAIVADMCSKLAIALNSPEVTPKRAPAKPPKLAFIFTGQGAQWHAMGRELLESHAVFASAIQRADKHLLSMRADFSLLEELMRDEADSRVGMAHISQPICSAIQIGLVDLLASWGIKPSAVTGHSSGEIGAAYATGSLTLEAAMSAAYYRGQAIIALKKDFPDVKGAMMAVGMGAEELQPLFEQLRHPLRAVAACENSPSSTTVSGDAEAIDELSGTMTSKQIFNRKLLVDVAYHSPHMKLIAELYHSMIADVELTEASGDVEFFSSLRSRKVNAEELGPQYWVENLTNPVRFTTALQALCKESEPDILIEIGPHAALKGPVMQTLKTLGPPGTKAPVYIPTLVRGRDATETTLELAGQLFVRGYEGIDFFNINHNRLEIEKPDIIPFLYTYPWSRQRCWYESRITRQHRLKPFARHDLIGTLADWSSELEPTWRNFIRLEELPWLREYRIQDRSVFPASAFISMVVEAASQRAALRGFEAVSFDIHDIVIREQLFLADDEPVEILLSFRPHGASKFNRDDFHISTFHSKRGWLAHCHGLVEAKSPRSATASPIRSATHRLEGNGLTMPAAGFYFNLGSGGISYPHTFWNLVSVKMNEQGVSAHGTLQDTKLIMPLTYESSYLAHPAMLEPLIQISQADLGFDGVASPKLPSAIKQVHIDISDDWERTPGSKFTIQSTKDTKSGSFLAELFAPVESELPSVSMLGLELTPLKTATSKPSEPRELCYKIQWEQMEEQRANGVSHAHIKSHGERVIIVTERARDDTLVASLREVIKLHSGIAPSISSLLQIRDFSGFFVVLSEIDRAILASTNKTEFEQIQALLTRAGGILWVTCGASKVSMNPSTNMALGLLRTVRSELGKVAVTLDLDPDSTLDVEGQAGLIEDAFRRTVLADDPDAEVEFAEQRGELVIPRFIVDDDMNLRVHRELGKSEPYSQDFRQMERRLRVAVQVEGSIDTLYFDDVPANETLGDDQVEIEIKASRLSEDDVLGLTDTTAFSAPERSCSGIVVRVGREVTTVNVGDMVCVLTDGQLGTHSFIAANSVVKIPENMSFEDAAMVPSAFSAAFYALSQVARLRKSERVLIQVNDAKGLAAIQIAQHIGADVFVAVHGHERREFMAKSFGVNANSIFDTASIYFDREIQDASAGAGMDVVYTNSSSLSSGVNNVSKVWAGIAPFGRIVHMQGGLHARLDVWNARSDIAENISFTSINLLSLAATRPRLMKDILKDILGFFSRGIFRPLKRTLILRMKNLAKGLHMIQRGSLQPIVVSAQHGDQVMASHHTSRCFLNSEGTHIIVGGTGGLGRSMARWMVNHGARHIVLLSRSGGETGELQQLIDEARDRAEIVVKACDIANEDDVYRLVRECTKTLPSICGVVHAAMMLHDGLMEGMTHDLYVSAIRAKVKGTWNIHNALESVNARLDYLVLLSSAAGIVGSRGQAAYAAANTFLDGFASCRVAQGMPAVSLDLTAVTGAGYIAENAAREDEIIKNFGGQSISEAEVLGLLAVATSGKCGAQCLTGLKLVPSSTGALPYYAEDPRFAHLRAAAMAEIRAAGSDSGQAVSYRDAFRSTSSKDEARQVAVQGVLQKLSEVLSVARDDVDAQRSMASYGLDSLTAIDVRNWITRELGATLEILELLTSANVTDLAELIVSRTKA</sequence>